<keyword evidence="3" id="KW-1185">Reference proteome</keyword>
<dbReference type="RefSeq" id="WP_347287343.1">
    <property type="nucleotide sequence ID" value="NZ_JAUZQE010000030.1"/>
</dbReference>
<dbReference type="InterPro" id="IPR005064">
    <property type="entry name" value="BUG"/>
</dbReference>
<reference evidence="2 3" key="1">
    <citation type="submission" date="2023-08" db="EMBL/GenBank/DDBJ databases">
        <title>Alcaligenaceae gen. nov., a novel taxon isolated from the sludge of Yixing Pesticide Factory.</title>
        <authorList>
            <person name="Ruan L."/>
        </authorList>
    </citation>
    <scope>NUCLEOTIDE SEQUENCE [LARGE SCALE GENOMIC DNA]</scope>
    <source>
        <strain evidence="2 3">LG-2</strain>
    </source>
</reference>
<name>A0ABU1D874_9BURK</name>
<dbReference type="SUPFAM" id="SSF53850">
    <property type="entry name" value="Periplasmic binding protein-like II"/>
    <property type="match status" value="1"/>
</dbReference>
<evidence type="ECO:0000256" key="1">
    <source>
        <dbReference type="ARBA" id="ARBA00006987"/>
    </source>
</evidence>
<organism evidence="2 3">
    <name type="scientific">Yanghanlia caeni</name>
    <dbReference type="NCBI Taxonomy" id="3064283"/>
    <lineage>
        <taxon>Bacteria</taxon>
        <taxon>Pseudomonadati</taxon>
        <taxon>Pseudomonadota</taxon>
        <taxon>Betaproteobacteria</taxon>
        <taxon>Burkholderiales</taxon>
        <taxon>Alcaligenaceae</taxon>
        <taxon>Yanghanlia</taxon>
    </lineage>
</organism>
<dbReference type="Proteomes" id="UP001232156">
    <property type="component" value="Unassembled WGS sequence"/>
</dbReference>
<dbReference type="Gene3D" id="3.40.190.10">
    <property type="entry name" value="Periplasmic binding protein-like II"/>
    <property type="match status" value="1"/>
</dbReference>
<accession>A0ABU1D874</accession>
<dbReference type="PANTHER" id="PTHR42928:SF5">
    <property type="entry name" value="BLR1237 PROTEIN"/>
    <property type="match status" value="1"/>
</dbReference>
<evidence type="ECO:0000313" key="2">
    <source>
        <dbReference type="EMBL" id="MDR4126619.1"/>
    </source>
</evidence>
<dbReference type="InterPro" id="IPR042100">
    <property type="entry name" value="Bug_dom1"/>
</dbReference>
<protein>
    <submittedName>
        <fullName evidence="2">Tripartite tricarboxylate transporter substrate-binding protein</fullName>
    </submittedName>
</protein>
<dbReference type="EMBL" id="JAUZQE010000030">
    <property type="protein sequence ID" value="MDR4126619.1"/>
    <property type="molecule type" value="Genomic_DNA"/>
</dbReference>
<dbReference type="Gene3D" id="3.40.190.150">
    <property type="entry name" value="Bordetella uptake gene, domain 1"/>
    <property type="match status" value="1"/>
</dbReference>
<comment type="caution">
    <text evidence="2">The sequence shown here is derived from an EMBL/GenBank/DDBJ whole genome shotgun (WGS) entry which is preliminary data.</text>
</comment>
<evidence type="ECO:0000313" key="3">
    <source>
        <dbReference type="Proteomes" id="UP001232156"/>
    </source>
</evidence>
<proteinExistence type="inferred from homology"/>
<dbReference type="PANTHER" id="PTHR42928">
    <property type="entry name" value="TRICARBOXYLATE-BINDING PROTEIN"/>
    <property type="match status" value="1"/>
</dbReference>
<sequence length="249" mass="26172">MLSLYSVAKSDPDGYVLGLGVSGTLVTGPHLQKNTPYDVKADFTPIGMVAKVPMVLLAGPAFKEDSVAGLIKAARANPGDIHFASGAQAFELAMQLLNSRAQIETSSVSYKGGAAASIDVIAGRVPIMVDSIGAQKANIQDGKLRPLAVLDSVRSPVLPDVPTMKEAGVEDYEAVGWIALVAPKGTPDPIVSKLNDQIRKIVNSANFREKLESLGFEPSASSPDELQATISAEYDKWGEVVRVAGLSVN</sequence>
<dbReference type="Pfam" id="PF03401">
    <property type="entry name" value="TctC"/>
    <property type="match status" value="1"/>
</dbReference>
<comment type="similarity">
    <text evidence="1">Belongs to the UPF0065 (bug) family.</text>
</comment>
<gene>
    <name evidence="2" type="ORF">Q8947_11575</name>
</gene>